<evidence type="ECO:0000313" key="3">
    <source>
        <dbReference type="Proteomes" id="UP001152797"/>
    </source>
</evidence>
<keyword evidence="3" id="KW-1185">Reference proteome</keyword>
<dbReference type="EMBL" id="CAMXCT030000802">
    <property type="protein sequence ID" value="CAL4770755.1"/>
    <property type="molecule type" value="Genomic_DNA"/>
</dbReference>
<reference evidence="2 3" key="2">
    <citation type="submission" date="2024-05" db="EMBL/GenBank/DDBJ databases">
        <authorList>
            <person name="Chen Y."/>
            <person name="Shah S."/>
            <person name="Dougan E. K."/>
            <person name="Thang M."/>
            <person name="Chan C."/>
        </authorList>
    </citation>
    <scope>NUCLEOTIDE SEQUENCE [LARGE SCALE GENOMIC DNA]</scope>
</reference>
<accession>A0A9P1C280</accession>
<reference evidence="1" key="1">
    <citation type="submission" date="2022-10" db="EMBL/GenBank/DDBJ databases">
        <authorList>
            <person name="Chen Y."/>
            <person name="Dougan E. K."/>
            <person name="Chan C."/>
            <person name="Rhodes N."/>
            <person name="Thang M."/>
        </authorList>
    </citation>
    <scope>NUCLEOTIDE SEQUENCE</scope>
</reference>
<dbReference type="AlphaFoldDB" id="A0A9P1C280"/>
<gene>
    <name evidence="1" type="ORF">C1SCF055_LOCUS11056</name>
</gene>
<evidence type="ECO:0000313" key="1">
    <source>
        <dbReference type="EMBL" id="CAI3983443.1"/>
    </source>
</evidence>
<dbReference type="SUPFAM" id="SSF56059">
    <property type="entry name" value="Glutathione synthetase ATP-binding domain-like"/>
    <property type="match status" value="1"/>
</dbReference>
<organism evidence="1">
    <name type="scientific">Cladocopium goreaui</name>
    <dbReference type="NCBI Taxonomy" id="2562237"/>
    <lineage>
        <taxon>Eukaryota</taxon>
        <taxon>Sar</taxon>
        <taxon>Alveolata</taxon>
        <taxon>Dinophyceae</taxon>
        <taxon>Suessiales</taxon>
        <taxon>Symbiodiniaceae</taxon>
        <taxon>Cladocopium</taxon>
    </lineage>
</organism>
<dbReference type="Gene3D" id="3.30.470.20">
    <property type="entry name" value="ATP-grasp fold, B domain"/>
    <property type="match status" value="1"/>
</dbReference>
<sequence>MKPRKKPIPRDKNSFCSAALQLLAGSQGSQVQTRSLALQKDAAARPDRRRIRWNMGPCQHNTWVLALAQLDLEAEVDSLRQWRGFQIGSNCFIVRMNVEFCHDKHQLAKVLQEVPSAAGWVPETYLSIEDFVNSGQHEGTSSWFLKISDVDYGCGVRSFRCPVQREELRQLLELSRLEAQQALGQLRRAKGCKPRELGDQIVIQKAIKTFGQVNYDQGFPGLHYKEDLRVYVCCSVNLPHQVFVYRRLGLRRAPKPLDGTLDREVQCTHYGHITPSESVTEWPLYDVMFPQICEAVKNVMTVVTPELEDRCCVLLGMDFICDDRPYLLEINQVPRLCYDDPRVQAWTQRMAVEFLRLVVLGSVETNGWVRL</sequence>
<evidence type="ECO:0000313" key="2">
    <source>
        <dbReference type="EMBL" id="CAL4770755.1"/>
    </source>
</evidence>
<name>A0A9P1C280_9DINO</name>
<protein>
    <submittedName>
        <fullName evidence="2">Polynucleotide 5'-hydroxyl-kinase GRC3</fullName>
    </submittedName>
</protein>
<proteinExistence type="predicted"/>
<dbReference type="EMBL" id="CAMXCT010000802">
    <property type="protein sequence ID" value="CAI3983443.1"/>
    <property type="molecule type" value="Genomic_DNA"/>
</dbReference>
<dbReference type="OrthoDB" id="202825at2759"/>
<dbReference type="EMBL" id="CAMXCT020000802">
    <property type="protein sequence ID" value="CAL1136818.1"/>
    <property type="molecule type" value="Genomic_DNA"/>
</dbReference>
<comment type="caution">
    <text evidence="1">The sequence shown here is derived from an EMBL/GenBank/DDBJ whole genome shotgun (WGS) entry which is preliminary data.</text>
</comment>
<dbReference type="Proteomes" id="UP001152797">
    <property type="component" value="Unassembled WGS sequence"/>
</dbReference>